<dbReference type="EMBL" id="JAYKYQ010000004">
    <property type="protein sequence ID" value="MEB3510521.1"/>
    <property type="molecule type" value="Genomic_DNA"/>
</dbReference>
<accession>A0ABU6AT40</accession>
<comment type="caution">
    <text evidence="1">The sequence shown here is derived from an EMBL/GenBank/DDBJ whole genome shotgun (WGS) entry which is preliminary data.</text>
</comment>
<organism evidence="1 2">
    <name type="scientific">Nocardia implantans</name>
    <dbReference type="NCBI Taxonomy" id="3108168"/>
    <lineage>
        <taxon>Bacteria</taxon>
        <taxon>Bacillati</taxon>
        <taxon>Actinomycetota</taxon>
        <taxon>Actinomycetes</taxon>
        <taxon>Mycobacteriales</taxon>
        <taxon>Nocardiaceae</taxon>
        <taxon>Nocardia</taxon>
    </lineage>
</organism>
<evidence type="ECO:0000313" key="1">
    <source>
        <dbReference type="EMBL" id="MEB3510521.1"/>
    </source>
</evidence>
<protein>
    <submittedName>
        <fullName evidence="1">Uncharacterized protein</fullName>
    </submittedName>
</protein>
<name>A0ABU6AT40_9NOCA</name>
<reference evidence="1 2" key="1">
    <citation type="submission" date="2023-12" db="EMBL/GenBank/DDBJ databases">
        <title>novel species in genus Nocarida.</title>
        <authorList>
            <person name="Li Z."/>
        </authorList>
    </citation>
    <scope>NUCLEOTIDE SEQUENCE [LARGE SCALE GENOMIC DNA]</scope>
    <source>
        <strain evidence="1 2">CDC186</strain>
    </source>
</reference>
<dbReference type="RefSeq" id="WP_195078505.1">
    <property type="nucleotide sequence ID" value="NZ_JAYESH010000005.1"/>
</dbReference>
<evidence type="ECO:0000313" key="2">
    <source>
        <dbReference type="Proteomes" id="UP001348098"/>
    </source>
</evidence>
<sequence>MTRPRGKPGDPAAALAAPAEFASPVPSGTVAVSIVGSARLGDQGGASAGDRSLAAAEAGFRTVPTAFSRYGGETFRLAAEMNVAAGSAVTGRSWT</sequence>
<dbReference type="Proteomes" id="UP001348098">
    <property type="component" value="Unassembled WGS sequence"/>
</dbReference>
<gene>
    <name evidence="1" type="ORF">U3653_10865</name>
</gene>
<keyword evidence="2" id="KW-1185">Reference proteome</keyword>
<proteinExistence type="predicted"/>